<dbReference type="Pfam" id="PF11976">
    <property type="entry name" value="Rad60-SLD"/>
    <property type="match status" value="1"/>
</dbReference>
<feature type="compositionally biased region" description="Polar residues" evidence="1">
    <location>
        <begin position="234"/>
        <end position="247"/>
    </location>
</feature>
<dbReference type="EMBL" id="JAGPXC010000007">
    <property type="protein sequence ID" value="KAH6648553.1"/>
    <property type="molecule type" value="Genomic_DNA"/>
</dbReference>
<sequence length="562" mass="63575">MLPRPPCCLSDFATSSTSQVRLAPHCDSRFLLDTPFRRHPTLRSGPCRILSSHRIAQLHDTCQHTADRQNGAQHWHLSSYRDCPATKQKMGGLPFKRTVPRKSVAETTVTQAEPKEESALDLFQLRRDKTWFDEREKKAAEKAAKQDKARRERLVKEDQDVEEQLSRESSEIQTGSRKGKRPERGRRGSKRTHMNISSDDEDASMLTSPVPRKASRVDAKSPSRSRDSVPAESTPITSRSSRLKSSLPAATQVISLEDSDDDLYTCTPTKSRGRERVTVILDDDFDVPVPGLVDHDSDGEDMMQSSNDPPPPADDVGAAYIRAAQERARKRAEEVKARESRGDAIAEILVESRLEGISNLRLRIQVNKPLTLVVESWRGKVRHDSNISADVLNSMFLTWKGAKIVELLTLERMGVTPDKEGNLYSTSQSLQEGFQGWNKVHFEAWTEDLFKQYQIDRERERRRNLGEIVDEPEDDESLPQPPQERKVKIILKSKSYEDQKRSVPESCPIAKIIAAFRKTAKVPGDKIVEVVLDGEILESDTEIKDLDLEDMDVLEVHVKDAQ</sequence>
<keyword evidence="4" id="KW-1185">Reference proteome</keyword>
<dbReference type="Proteomes" id="UP000758603">
    <property type="component" value="Unassembled WGS sequence"/>
</dbReference>
<feature type="compositionally biased region" description="Basic and acidic residues" evidence="1">
    <location>
        <begin position="215"/>
        <end position="229"/>
    </location>
</feature>
<protein>
    <recommendedName>
        <fullName evidence="2">Rad60/SUMO-like domain-containing protein</fullName>
    </recommendedName>
</protein>
<dbReference type="Gene3D" id="3.10.20.90">
    <property type="entry name" value="Phosphatidylinositol 3-kinase Catalytic Subunit, Chain A, domain 1"/>
    <property type="match status" value="1"/>
</dbReference>
<reference evidence="3" key="1">
    <citation type="journal article" date="2021" name="Nat. Commun.">
        <title>Genetic determinants of endophytism in the Arabidopsis root mycobiome.</title>
        <authorList>
            <person name="Mesny F."/>
            <person name="Miyauchi S."/>
            <person name="Thiergart T."/>
            <person name="Pickel B."/>
            <person name="Atanasova L."/>
            <person name="Karlsson M."/>
            <person name="Huettel B."/>
            <person name="Barry K.W."/>
            <person name="Haridas S."/>
            <person name="Chen C."/>
            <person name="Bauer D."/>
            <person name="Andreopoulos W."/>
            <person name="Pangilinan J."/>
            <person name="LaButti K."/>
            <person name="Riley R."/>
            <person name="Lipzen A."/>
            <person name="Clum A."/>
            <person name="Drula E."/>
            <person name="Henrissat B."/>
            <person name="Kohler A."/>
            <person name="Grigoriev I.V."/>
            <person name="Martin F.M."/>
            <person name="Hacquard S."/>
        </authorList>
    </citation>
    <scope>NUCLEOTIDE SEQUENCE</scope>
    <source>
        <strain evidence="3">MPI-SDFR-AT-0073</strain>
    </source>
</reference>
<name>A0A9P8UEM3_9PEZI</name>
<evidence type="ECO:0000259" key="2">
    <source>
        <dbReference type="Pfam" id="PF11976"/>
    </source>
</evidence>
<evidence type="ECO:0000313" key="3">
    <source>
        <dbReference type="EMBL" id="KAH6648553.1"/>
    </source>
</evidence>
<dbReference type="InterPro" id="IPR029071">
    <property type="entry name" value="Ubiquitin-like_domsf"/>
</dbReference>
<dbReference type="InterPro" id="IPR022617">
    <property type="entry name" value="Rad60/SUMO-like_dom"/>
</dbReference>
<accession>A0A9P8UEM3</accession>
<feature type="compositionally biased region" description="Basic and acidic residues" evidence="1">
    <location>
        <begin position="141"/>
        <end position="170"/>
    </location>
</feature>
<comment type="caution">
    <text evidence="3">The sequence shown here is derived from an EMBL/GenBank/DDBJ whole genome shotgun (WGS) entry which is preliminary data.</text>
</comment>
<organism evidence="3 4">
    <name type="scientific">Truncatella angustata</name>
    <dbReference type="NCBI Taxonomy" id="152316"/>
    <lineage>
        <taxon>Eukaryota</taxon>
        <taxon>Fungi</taxon>
        <taxon>Dikarya</taxon>
        <taxon>Ascomycota</taxon>
        <taxon>Pezizomycotina</taxon>
        <taxon>Sordariomycetes</taxon>
        <taxon>Xylariomycetidae</taxon>
        <taxon>Amphisphaeriales</taxon>
        <taxon>Sporocadaceae</taxon>
        <taxon>Truncatella</taxon>
    </lineage>
</organism>
<dbReference type="SUPFAM" id="SSF54236">
    <property type="entry name" value="Ubiquitin-like"/>
    <property type="match status" value="1"/>
</dbReference>
<feature type="domain" description="Rad60/SUMO-like" evidence="2">
    <location>
        <begin position="488"/>
        <end position="557"/>
    </location>
</feature>
<proteinExistence type="predicted"/>
<feature type="compositionally biased region" description="Basic residues" evidence="1">
    <location>
        <begin position="177"/>
        <end position="193"/>
    </location>
</feature>
<evidence type="ECO:0000256" key="1">
    <source>
        <dbReference type="SAM" id="MobiDB-lite"/>
    </source>
</evidence>
<dbReference type="GeneID" id="70132370"/>
<dbReference type="RefSeq" id="XP_045955060.1">
    <property type="nucleotide sequence ID" value="XM_046103478.1"/>
</dbReference>
<dbReference type="AlphaFoldDB" id="A0A9P8UEM3"/>
<gene>
    <name evidence="3" type="ORF">BKA67DRAFT_575165</name>
</gene>
<dbReference type="OrthoDB" id="3365399at2759"/>
<evidence type="ECO:0000313" key="4">
    <source>
        <dbReference type="Proteomes" id="UP000758603"/>
    </source>
</evidence>
<feature type="region of interest" description="Disordered" evidence="1">
    <location>
        <begin position="141"/>
        <end position="247"/>
    </location>
</feature>